<dbReference type="SMART" id="SM00320">
    <property type="entry name" value="WD40"/>
    <property type="match status" value="5"/>
</dbReference>
<feature type="repeat" description="WD" evidence="9">
    <location>
        <begin position="11"/>
        <end position="45"/>
    </location>
</feature>
<evidence type="ECO:0000256" key="10">
    <source>
        <dbReference type="SAM" id="MobiDB-lite"/>
    </source>
</evidence>
<accession>A0AAD5TIH6</accession>
<evidence type="ECO:0000313" key="12">
    <source>
        <dbReference type="EMBL" id="KAJ3171788.1"/>
    </source>
</evidence>
<feature type="region of interest" description="Disordered" evidence="10">
    <location>
        <begin position="211"/>
        <end position="251"/>
    </location>
</feature>
<dbReference type="GO" id="GO:0005634">
    <property type="term" value="C:nucleus"/>
    <property type="evidence" value="ECO:0007669"/>
    <property type="project" value="UniProtKB-SubCell"/>
</dbReference>
<evidence type="ECO:0000256" key="4">
    <source>
        <dbReference type="ARBA" id="ARBA00022737"/>
    </source>
</evidence>
<keyword evidence="3 9" id="KW-0853">WD repeat</keyword>
<dbReference type="GO" id="GO:0006281">
    <property type="term" value="P:DNA repair"/>
    <property type="evidence" value="ECO:0007669"/>
    <property type="project" value="UniProtKB-KW"/>
</dbReference>
<dbReference type="EMBL" id="JADGJQ010000084">
    <property type="protein sequence ID" value="KAJ3171788.1"/>
    <property type="molecule type" value="Genomic_DNA"/>
</dbReference>
<dbReference type="InterPro" id="IPR055410">
    <property type="entry name" value="Beta-prop_CAF1B_HIR1"/>
</dbReference>
<keyword evidence="6" id="KW-0156">Chromatin regulator</keyword>
<evidence type="ECO:0000256" key="9">
    <source>
        <dbReference type="PROSITE-ProRule" id="PRU00221"/>
    </source>
</evidence>
<dbReference type="InterPro" id="IPR036322">
    <property type="entry name" value="WD40_repeat_dom_sf"/>
</dbReference>
<feature type="domain" description="CAF1B/HIR1 beta-propeller" evidence="11">
    <location>
        <begin position="1"/>
        <end position="197"/>
    </location>
</feature>
<dbReference type="AlphaFoldDB" id="A0AAD5TIH6"/>
<feature type="repeat" description="WD" evidence="9">
    <location>
        <begin position="61"/>
        <end position="92"/>
    </location>
</feature>
<dbReference type="SUPFAM" id="SSF50978">
    <property type="entry name" value="WD40 repeat-like"/>
    <property type="match status" value="1"/>
</dbReference>
<evidence type="ECO:0000256" key="7">
    <source>
        <dbReference type="ARBA" id="ARBA00023204"/>
    </source>
</evidence>
<dbReference type="PANTHER" id="PTHR15271">
    <property type="entry name" value="CHROMATIN ASSEMBLY FACTOR 1 SUBUNIT B"/>
    <property type="match status" value="1"/>
</dbReference>
<feature type="repeat" description="WD" evidence="9">
    <location>
        <begin position="118"/>
        <end position="159"/>
    </location>
</feature>
<dbReference type="GO" id="GO:0006335">
    <property type="term" value="P:DNA replication-dependent chromatin assembly"/>
    <property type="evidence" value="ECO:0007669"/>
    <property type="project" value="InterPro"/>
</dbReference>
<evidence type="ECO:0000256" key="6">
    <source>
        <dbReference type="ARBA" id="ARBA00022853"/>
    </source>
</evidence>
<name>A0AAD5TIH6_9FUNG</name>
<evidence type="ECO:0000256" key="1">
    <source>
        <dbReference type="ARBA" id="ARBA00004123"/>
    </source>
</evidence>
<keyword evidence="4" id="KW-0677">Repeat</keyword>
<evidence type="ECO:0000256" key="2">
    <source>
        <dbReference type="ARBA" id="ARBA00007306"/>
    </source>
</evidence>
<dbReference type="Gene3D" id="2.130.10.10">
    <property type="entry name" value="YVTN repeat-like/Quinoprotein amine dehydrogenase"/>
    <property type="match status" value="2"/>
</dbReference>
<comment type="subcellular location">
    <subcellularLocation>
        <location evidence="1">Nucleus</location>
    </subcellularLocation>
</comment>
<protein>
    <recommendedName>
        <fullName evidence="11">CAF1B/HIR1 beta-propeller domain-containing protein</fullName>
    </recommendedName>
</protein>
<dbReference type="Pfam" id="PF24105">
    <property type="entry name" value="Beta-prop_CAF1B_HIR1"/>
    <property type="match status" value="2"/>
</dbReference>
<dbReference type="GO" id="GO:0006334">
    <property type="term" value="P:nucleosome assembly"/>
    <property type="evidence" value="ECO:0007669"/>
    <property type="project" value="TreeGrafter"/>
</dbReference>
<dbReference type="GO" id="GO:0033186">
    <property type="term" value="C:CAF-1 complex"/>
    <property type="evidence" value="ECO:0007669"/>
    <property type="project" value="TreeGrafter"/>
</dbReference>
<dbReference type="InterPro" id="IPR001680">
    <property type="entry name" value="WD40_rpt"/>
</dbReference>
<evidence type="ECO:0000256" key="8">
    <source>
        <dbReference type="ARBA" id="ARBA00023242"/>
    </source>
</evidence>
<comment type="similarity">
    <text evidence="2">Belongs to the WD repeat HIR1 family.</text>
</comment>
<proteinExistence type="inferred from homology"/>
<gene>
    <name evidence="12" type="ORF">HDU87_008256</name>
</gene>
<dbReference type="PROSITE" id="PS50294">
    <property type="entry name" value="WD_REPEATS_REGION"/>
    <property type="match status" value="3"/>
</dbReference>
<evidence type="ECO:0000256" key="3">
    <source>
        <dbReference type="ARBA" id="ARBA00022574"/>
    </source>
</evidence>
<sequence>MRVKTLQIVWHGNHKDPVFSVDFEPKGAGRFATAGGDGGVRIWRLAKDDNELPAVLFLADLNRHTEAANCVRWAPNGGILASASDDGTVMLWGQTEHTGAAFGEEDGASEAWRVMHILRGGTSAIYDIAWSPDSNFIVAACVDNTTRIFDVNAKKCIHALADHKHFVQGVAWDPLGKYFVSQSSDRSVNVYTCERKKGNFCPKLAARLTKLEPPTPVPRGENVPPETLPSQNSDQLPAASGEGKTHPKPRLFHDETLTSFFRRLTFSPDGSLLFAPAGIFRSNDDAEPKNAVHIYGRGRITGQPLACLPGNPKPSIAVRCSPIAYKLRNIPTRGPPLSATDTSSTSSPPSLFRLPHRYIYAVACQDALTVYDTQQLEPIAFIGGLHYATLTDVAWSADGRTLLMTSTDGYASVVSFEDGELGEPMDSMAEKIAATPPPRNPMLLQPGEVVMAASVHAETIIPAKHTRDEPLPTSVCGAPAAPEVKKRRIAPTFIGKTL</sequence>
<reference evidence="12" key="1">
    <citation type="submission" date="2020-05" db="EMBL/GenBank/DDBJ databases">
        <title>Phylogenomic resolution of chytrid fungi.</title>
        <authorList>
            <person name="Stajich J.E."/>
            <person name="Amses K."/>
            <person name="Simmons R."/>
            <person name="Seto K."/>
            <person name="Myers J."/>
            <person name="Bonds A."/>
            <person name="Quandt C.A."/>
            <person name="Barry K."/>
            <person name="Liu P."/>
            <person name="Grigoriev I."/>
            <person name="Longcore J.E."/>
            <person name="James T.Y."/>
        </authorList>
    </citation>
    <scope>NUCLEOTIDE SEQUENCE</scope>
    <source>
        <strain evidence="12">JEL0379</strain>
    </source>
</reference>
<dbReference type="InterPro" id="IPR015943">
    <property type="entry name" value="WD40/YVTN_repeat-like_dom_sf"/>
</dbReference>
<evidence type="ECO:0000313" key="13">
    <source>
        <dbReference type="Proteomes" id="UP001212152"/>
    </source>
</evidence>
<dbReference type="PANTHER" id="PTHR15271:SF4">
    <property type="entry name" value="CHROMATIN ASSEMBLY FACTOR 1 SUBUNIT B"/>
    <property type="match status" value="1"/>
</dbReference>
<keyword evidence="7" id="KW-0234">DNA repair</keyword>
<dbReference type="InterPro" id="IPR045145">
    <property type="entry name" value="PTHR15271"/>
</dbReference>
<organism evidence="12 13">
    <name type="scientific">Geranomyces variabilis</name>
    <dbReference type="NCBI Taxonomy" id="109894"/>
    <lineage>
        <taxon>Eukaryota</taxon>
        <taxon>Fungi</taxon>
        <taxon>Fungi incertae sedis</taxon>
        <taxon>Chytridiomycota</taxon>
        <taxon>Chytridiomycota incertae sedis</taxon>
        <taxon>Chytridiomycetes</taxon>
        <taxon>Spizellomycetales</taxon>
        <taxon>Powellomycetaceae</taxon>
        <taxon>Geranomyces</taxon>
    </lineage>
</organism>
<keyword evidence="13" id="KW-1185">Reference proteome</keyword>
<keyword evidence="5" id="KW-0227">DNA damage</keyword>
<keyword evidence="8" id="KW-0539">Nucleus</keyword>
<dbReference type="Proteomes" id="UP001212152">
    <property type="component" value="Unassembled WGS sequence"/>
</dbReference>
<evidence type="ECO:0000256" key="5">
    <source>
        <dbReference type="ARBA" id="ARBA00022763"/>
    </source>
</evidence>
<comment type="caution">
    <text evidence="12">The sequence shown here is derived from an EMBL/GenBank/DDBJ whole genome shotgun (WGS) entry which is preliminary data.</text>
</comment>
<evidence type="ECO:0000259" key="11">
    <source>
        <dbReference type="Pfam" id="PF24105"/>
    </source>
</evidence>
<feature type="repeat" description="WD" evidence="9">
    <location>
        <begin position="160"/>
        <end position="191"/>
    </location>
</feature>
<dbReference type="PROSITE" id="PS50082">
    <property type="entry name" value="WD_REPEATS_2"/>
    <property type="match status" value="4"/>
</dbReference>
<feature type="domain" description="CAF1B/HIR1 beta-propeller" evidence="11">
    <location>
        <begin position="235"/>
        <end position="421"/>
    </location>
</feature>